<feature type="compositionally biased region" description="Polar residues" evidence="1">
    <location>
        <begin position="848"/>
        <end position="859"/>
    </location>
</feature>
<feature type="non-terminal residue" evidence="2">
    <location>
        <position position="1"/>
    </location>
</feature>
<accession>A0A8H2XR49</accession>
<name>A0A8H2XR49_9AGAM</name>
<proteinExistence type="predicted"/>
<reference evidence="2" key="1">
    <citation type="submission" date="2021-01" db="EMBL/GenBank/DDBJ databases">
        <authorList>
            <person name="Kaushik A."/>
        </authorList>
    </citation>
    <scope>NUCLEOTIDE SEQUENCE</scope>
    <source>
        <strain evidence="2">AG1-1B</strain>
    </source>
</reference>
<feature type="compositionally biased region" description="Polar residues" evidence="1">
    <location>
        <begin position="8"/>
        <end position="18"/>
    </location>
</feature>
<feature type="compositionally biased region" description="Polar residues" evidence="1">
    <location>
        <begin position="830"/>
        <end position="840"/>
    </location>
</feature>
<evidence type="ECO:0000313" key="2">
    <source>
        <dbReference type="EMBL" id="CAE6433386.1"/>
    </source>
</evidence>
<feature type="compositionally biased region" description="Acidic residues" evidence="1">
    <location>
        <begin position="1296"/>
        <end position="1305"/>
    </location>
</feature>
<comment type="caution">
    <text evidence="2">The sequence shown here is derived from an EMBL/GenBank/DDBJ whole genome shotgun (WGS) entry which is preliminary data.</text>
</comment>
<feature type="compositionally biased region" description="Basic and acidic residues" evidence="1">
    <location>
        <begin position="748"/>
        <end position="766"/>
    </location>
</feature>
<gene>
    <name evidence="2" type="ORF">RDB_LOCUS61905</name>
</gene>
<feature type="region of interest" description="Disordered" evidence="1">
    <location>
        <begin position="694"/>
        <end position="869"/>
    </location>
</feature>
<sequence length="1305" mass="145283">MPSKRKSSNASTKGTIRNSAKLDGNHSESDASSVPEIDSFNLTESQKEYLMILFPEYSAAKAPKGTTKSYNGKMYVDDALPAFIDKFHICEGKESEKEKRAIKKAYWNKIYNFFNNNKKGLRSQLARHLTPATAENLWYHDFPSETTDPIREHLKAHKVKFNIGIFRQKQNEGFKRQPEAIRQAYAAKANAHNEDMKAGGPLTGEEHQEFLASYTARLSKLVEHGYSHGGIVTMCHIMHEAPPNTWVDGQKAMTISSICNQAIEEYQETQDHQDSSQTFATWVRESYLNIKASQKAVIRPSVYPDQADEYLPVVPELGPDPRVAILREVYHDYITAIWGYAGGQTSVPWGLILTDIAQGGEMWIPKSCLPDQAAAPLVVPSRLTLKQGIVWVEHFSKRQNGEPLVSQFGFQQTLAYKPPSVLSTAIRPCITMKYRGQTVYILKFASPVARSEAVSGIPYEPRAWNWLRHIKGVDEAPENRLKLPILGCINSSPLILPNEKAAWSKLFGDLWDQVSTLITDLIDSVNDAERLAPYSPDDGLWATGENYDNSGAAKVSLPAHLPQTPPSDASVRLPLEIFWMARDFFGPAHKARSNATIDYVEQFMVDDFLNSSAIHAPSQTIIGGPRGGVWLVRGHVLLLANIAACTNRITPPVPPPETYQTDRLTDAHWGRAISWAESLLERYAKSNRILSYNLPQRVRPPPPEQGCGPTLDDIVSTHDEGSSTDTLQEEVPAQDLIRKQPGRSAKRPHAEMSKRPESSDSERSNLSDDWSNSDEFLPIHEGSTDKDNEDSEQARSASKGKAVVRRRPPIRPPPQATSPTSPLGVIEGRQTFQSSKSSIQGPAIESAGQRNSPKNNSENEQADAVPQTRMDTDLSTGISISLTSGQMVFGTDPLEFDPEVPNKSICFIDPFHAPDPVDTDHISSLDPYELVQYVDITSDTIQCAYTWFRAFQKGFSHEYSQADWEEAEDYTRPFLRSLGAKTALLAVYCHELWIDTTKKSWDVYRTHQQVIHSLFLEDAGGRNRVLGSYSLLLGSVHSLRFTLTEIRSIEHSATVWSQKLTYLLGIQDFLHVSNDTIYLLLKGLAAWRRDTTSLLEDLDKQREDTWSSCPTWESGEDEIPLLLEESKLKVDHRFNVASPVRKWLGIYDDFLLNGDMTICSDPNGSPVVILPAELKEDDTGLNRQPAVQLIGPDNSQISVQQEAEGSAASSRARSDINTEDVQALLANENARTSDEERRELSQQGEGSTGDAHGKGPSVDLDEAGAESLGRTAGSSKRSTRGSVEAKRSKRVKLSESVEDDEDDMS</sequence>
<evidence type="ECO:0000256" key="1">
    <source>
        <dbReference type="SAM" id="MobiDB-lite"/>
    </source>
</evidence>
<feature type="region of interest" description="Disordered" evidence="1">
    <location>
        <begin position="1"/>
        <end position="37"/>
    </location>
</feature>
<organism evidence="2 3">
    <name type="scientific">Rhizoctonia solani</name>
    <dbReference type="NCBI Taxonomy" id="456999"/>
    <lineage>
        <taxon>Eukaryota</taxon>
        <taxon>Fungi</taxon>
        <taxon>Dikarya</taxon>
        <taxon>Basidiomycota</taxon>
        <taxon>Agaricomycotina</taxon>
        <taxon>Agaricomycetes</taxon>
        <taxon>Cantharellales</taxon>
        <taxon>Ceratobasidiaceae</taxon>
        <taxon>Rhizoctonia</taxon>
    </lineage>
</organism>
<dbReference type="Proteomes" id="UP000663826">
    <property type="component" value="Unassembled WGS sequence"/>
</dbReference>
<feature type="region of interest" description="Disordered" evidence="1">
    <location>
        <begin position="1226"/>
        <end position="1305"/>
    </location>
</feature>
<protein>
    <submittedName>
        <fullName evidence="2">Uncharacterized protein</fullName>
    </submittedName>
</protein>
<evidence type="ECO:0000313" key="3">
    <source>
        <dbReference type="Proteomes" id="UP000663826"/>
    </source>
</evidence>
<dbReference type="EMBL" id="CAJMWQ010001075">
    <property type="protein sequence ID" value="CAE6433386.1"/>
    <property type="molecule type" value="Genomic_DNA"/>
</dbReference>
<feature type="compositionally biased region" description="Basic and acidic residues" evidence="1">
    <location>
        <begin position="1231"/>
        <end position="1240"/>
    </location>
</feature>